<organism evidence="8 9">
    <name type="scientific">Chlorella ohadii</name>
    <dbReference type="NCBI Taxonomy" id="2649997"/>
    <lineage>
        <taxon>Eukaryota</taxon>
        <taxon>Viridiplantae</taxon>
        <taxon>Chlorophyta</taxon>
        <taxon>core chlorophytes</taxon>
        <taxon>Trebouxiophyceae</taxon>
        <taxon>Chlorellales</taxon>
        <taxon>Chlorellaceae</taxon>
        <taxon>Chlorella clade</taxon>
        <taxon>Chlorella</taxon>
    </lineage>
</organism>
<comment type="caution">
    <text evidence="8">The sequence shown here is derived from an EMBL/GenBank/DDBJ whole genome shotgun (WGS) entry which is preliminary data.</text>
</comment>
<feature type="compositionally biased region" description="Low complexity" evidence="6">
    <location>
        <begin position="96"/>
        <end position="106"/>
    </location>
</feature>
<dbReference type="Pfam" id="PF24763">
    <property type="entry name" value="CGL160_C"/>
    <property type="match status" value="1"/>
</dbReference>
<dbReference type="GO" id="GO:0016020">
    <property type="term" value="C:membrane"/>
    <property type="evidence" value="ECO:0007669"/>
    <property type="project" value="UniProtKB-SubCell"/>
</dbReference>
<keyword evidence="4" id="KW-0472">Membrane</keyword>
<keyword evidence="5" id="KW-0175">Coiled coil</keyword>
<evidence type="ECO:0000256" key="1">
    <source>
        <dbReference type="ARBA" id="ARBA00004141"/>
    </source>
</evidence>
<protein>
    <recommendedName>
        <fullName evidence="7">CGL160/ATPI domain-containing protein</fullName>
    </recommendedName>
</protein>
<feature type="compositionally biased region" description="Low complexity" evidence="6">
    <location>
        <begin position="151"/>
        <end position="167"/>
    </location>
</feature>
<evidence type="ECO:0000313" key="9">
    <source>
        <dbReference type="Proteomes" id="UP001205105"/>
    </source>
</evidence>
<feature type="compositionally biased region" description="Gly residues" evidence="6">
    <location>
        <begin position="107"/>
        <end position="119"/>
    </location>
</feature>
<evidence type="ECO:0000256" key="6">
    <source>
        <dbReference type="SAM" id="MobiDB-lite"/>
    </source>
</evidence>
<feature type="coiled-coil region" evidence="5">
    <location>
        <begin position="204"/>
        <end position="231"/>
    </location>
</feature>
<dbReference type="AlphaFoldDB" id="A0AAD5E0M0"/>
<keyword evidence="3" id="KW-1133">Transmembrane helix</keyword>
<proteinExistence type="predicted"/>
<feature type="domain" description="CGL160/ATPI" evidence="7">
    <location>
        <begin position="211"/>
        <end position="329"/>
    </location>
</feature>
<keyword evidence="9" id="KW-1185">Reference proteome</keyword>
<dbReference type="InterPro" id="IPR056309">
    <property type="entry name" value="CGL160/ATPI_dom"/>
</dbReference>
<comment type="subcellular location">
    <subcellularLocation>
        <location evidence="1">Membrane</location>
        <topology evidence="1">Multi-pass membrane protein</topology>
    </subcellularLocation>
</comment>
<evidence type="ECO:0000256" key="5">
    <source>
        <dbReference type="SAM" id="Coils"/>
    </source>
</evidence>
<evidence type="ECO:0000256" key="2">
    <source>
        <dbReference type="ARBA" id="ARBA00022692"/>
    </source>
</evidence>
<gene>
    <name evidence="8" type="ORF">COHA_000318</name>
</gene>
<dbReference type="Proteomes" id="UP001205105">
    <property type="component" value="Unassembled WGS sequence"/>
</dbReference>
<evidence type="ECO:0000313" key="8">
    <source>
        <dbReference type="EMBL" id="KAI7846148.1"/>
    </source>
</evidence>
<evidence type="ECO:0000256" key="3">
    <source>
        <dbReference type="ARBA" id="ARBA00022989"/>
    </source>
</evidence>
<feature type="region of interest" description="Disordered" evidence="6">
    <location>
        <begin position="144"/>
        <end position="184"/>
    </location>
</feature>
<evidence type="ECO:0000259" key="7">
    <source>
        <dbReference type="Pfam" id="PF24763"/>
    </source>
</evidence>
<dbReference type="EMBL" id="JADXDR010000008">
    <property type="protein sequence ID" value="KAI7846148.1"/>
    <property type="molecule type" value="Genomic_DNA"/>
</dbReference>
<reference evidence="8" key="1">
    <citation type="submission" date="2020-11" db="EMBL/GenBank/DDBJ databases">
        <title>Chlorella ohadii genome sequencing and assembly.</title>
        <authorList>
            <person name="Murik O."/>
            <person name="Treves H."/>
            <person name="Kedem I."/>
            <person name="Shotland Y."/>
            <person name="Kaplan A."/>
        </authorList>
    </citation>
    <scope>NUCLEOTIDE SEQUENCE</scope>
    <source>
        <strain evidence="8">1</strain>
    </source>
</reference>
<accession>A0AAD5E0M0</accession>
<dbReference type="PANTHER" id="PTHR34118">
    <property type="entry name" value="NF-KAPPA-B INHIBITOR-LIKE PROTEIN-RELATED"/>
    <property type="match status" value="1"/>
</dbReference>
<sequence>MQCPAAPTVPALACRAARSPAIHHAPRRACSRLAAGKQPDSGYFSEADPSAEVLPVKSGMSGDVTKRGGRWESDFIWNKDWAKQLDYEESLRRQQQEGQQQQQVGGAQQGGKPDAGGNKGFLSLTSKVDLNSMDVDLSEQLRVRKRSNDEASSSSSQPRQAPAQRPPVKYGSVPPTRVEQRAWERSGKYSRKVVAVAPANEAEQDALAAKVAAEQQRYEELKAELQAWAAGLTVVCLAATFVFYGRDVAASYGVGALGGLIYLRLLNRSVDSVGGGVGGALGQPRLLIPVILALGYNRYNTLVGDQTGLTLQLLPILLGFFTYKGAVIAKQSLVLFGELAGKQQAAGGTDGGAEPAADGEAMDVASVDRAFRKKMLNEL</sequence>
<evidence type="ECO:0000256" key="4">
    <source>
        <dbReference type="ARBA" id="ARBA00023136"/>
    </source>
</evidence>
<feature type="region of interest" description="Disordered" evidence="6">
    <location>
        <begin position="90"/>
        <end position="122"/>
    </location>
</feature>
<dbReference type="PANTHER" id="PTHR34118:SF6">
    <property type="entry name" value="PROTEIN CONSERVED ONLY IN THE GREEN LINEAGE 160, CHLOROPLASTIC"/>
    <property type="match status" value="1"/>
</dbReference>
<keyword evidence="2" id="KW-0812">Transmembrane</keyword>
<name>A0AAD5E0M0_9CHLO</name>